<dbReference type="GO" id="GO:0008276">
    <property type="term" value="F:protein methyltransferase activity"/>
    <property type="evidence" value="ECO:0007669"/>
    <property type="project" value="UniProtKB-ARBA"/>
</dbReference>
<dbReference type="CDD" id="cd10536">
    <property type="entry name" value="SET_SMYD4"/>
    <property type="match status" value="1"/>
</dbReference>
<dbReference type="InterPro" id="IPR044421">
    <property type="entry name" value="SMYD4_SET"/>
</dbReference>
<dbReference type="GO" id="GO:0005634">
    <property type="term" value="C:nucleus"/>
    <property type="evidence" value="ECO:0007669"/>
    <property type="project" value="TreeGrafter"/>
</dbReference>
<dbReference type="Proteomes" id="UP000694925">
    <property type="component" value="Unplaced"/>
</dbReference>
<dbReference type="InterPro" id="IPR011990">
    <property type="entry name" value="TPR-like_helical_dom_sf"/>
</dbReference>
<dbReference type="InterPro" id="IPR019734">
    <property type="entry name" value="TPR_rpt"/>
</dbReference>
<dbReference type="SMART" id="SM00028">
    <property type="entry name" value="TPR"/>
    <property type="match status" value="3"/>
</dbReference>
<keyword evidence="3" id="KW-0949">S-adenosyl-L-methionine</keyword>
<evidence type="ECO:0000259" key="12">
    <source>
        <dbReference type="PROSITE" id="PS50280"/>
    </source>
</evidence>
<dbReference type="GO" id="GO:0008170">
    <property type="term" value="F:N-methyltransferase activity"/>
    <property type="evidence" value="ECO:0007669"/>
    <property type="project" value="UniProtKB-ARBA"/>
</dbReference>
<keyword evidence="1" id="KW-0489">Methyltransferase</keyword>
<dbReference type="PANTHER" id="PTHR46165:SF7">
    <property type="entry name" value="SET AND MYND DOMAIN-CONTAINING PROTEIN 4"/>
    <property type="match status" value="1"/>
</dbReference>
<dbReference type="GO" id="GO:0032259">
    <property type="term" value="P:methylation"/>
    <property type="evidence" value="ECO:0007669"/>
    <property type="project" value="UniProtKB-KW"/>
</dbReference>
<dbReference type="InterPro" id="IPR046341">
    <property type="entry name" value="SET_dom_sf"/>
</dbReference>
<dbReference type="GO" id="GO:0008270">
    <property type="term" value="F:zinc ion binding"/>
    <property type="evidence" value="ECO:0007669"/>
    <property type="project" value="UniProtKB-KW"/>
</dbReference>
<dbReference type="GO" id="GO:0008757">
    <property type="term" value="F:S-adenosylmethionine-dependent methyltransferase activity"/>
    <property type="evidence" value="ECO:0007669"/>
    <property type="project" value="UniProtKB-ARBA"/>
</dbReference>
<dbReference type="PROSITE" id="PS50865">
    <property type="entry name" value="ZF_MYND_2"/>
    <property type="match status" value="1"/>
</dbReference>
<keyword evidence="5 10" id="KW-0863">Zinc-finger</keyword>
<dbReference type="SUPFAM" id="SSF82199">
    <property type="entry name" value="SET domain"/>
    <property type="match status" value="1"/>
</dbReference>
<dbReference type="SUPFAM" id="SSF144232">
    <property type="entry name" value="HIT/MYND zinc finger-like"/>
    <property type="match status" value="1"/>
</dbReference>
<dbReference type="GeneID" id="108628592"/>
<dbReference type="SUPFAM" id="SSF48452">
    <property type="entry name" value="TPR-like"/>
    <property type="match status" value="1"/>
</dbReference>
<organism evidence="14 15">
    <name type="scientific">Ceratina calcarata</name>
    <dbReference type="NCBI Taxonomy" id="156304"/>
    <lineage>
        <taxon>Eukaryota</taxon>
        <taxon>Metazoa</taxon>
        <taxon>Ecdysozoa</taxon>
        <taxon>Arthropoda</taxon>
        <taxon>Hexapoda</taxon>
        <taxon>Insecta</taxon>
        <taxon>Pterygota</taxon>
        <taxon>Neoptera</taxon>
        <taxon>Endopterygota</taxon>
        <taxon>Hymenoptera</taxon>
        <taxon>Apocrita</taxon>
        <taxon>Aculeata</taxon>
        <taxon>Apoidea</taxon>
        <taxon>Anthophila</taxon>
        <taxon>Apidae</taxon>
        <taxon>Ceratina</taxon>
        <taxon>Zadontomerus</taxon>
    </lineage>
</organism>
<name>A0AAJ7NAR1_9HYME</name>
<dbReference type="RefSeq" id="XP_017886108.1">
    <property type="nucleotide sequence ID" value="XM_018030619.2"/>
</dbReference>
<evidence type="ECO:0000256" key="5">
    <source>
        <dbReference type="ARBA" id="ARBA00022771"/>
    </source>
</evidence>
<keyword evidence="14" id="KW-1185">Reference proteome</keyword>
<reference evidence="15" key="1">
    <citation type="submission" date="2025-08" db="UniProtKB">
        <authorList>
            <consortium name="RefSeq"/>
        </authorList>
    </citation>
    <scope>IDENTIFICATION</scope>
    <source>
        <tissue evidence="15">Whole body</tissue>
    </source>
</reference>
<keyword evidence="4" id="KW-0479">Metal-binding</keyword>
<dbReference type="Gene3D" id="1.10.220.160">
    <property type="match status" value="1"/>
</dbReference>
<evidence type="ECO:0000256" key="2">
    <source>
        <dbReference type="ARBA" id="ARBA00022679"/>
    </source>
</evidence>
<comment type="function">
    <text evidence="7">Protein-lysine N-methyltransferase. Monomethylates PRMT5, modulating its transcriptional activity. May also act as a histone methyltransferase. Plays a critical role in cardiac development. Acts as a key epigenetic regulator of gene expression during cardiac development via its dual activities as a methyltransferase and negative regulator of HDAC1.</text>
</comment>
<dbReference type="InterPro" id="IPR052097">
    <property type="entry name" value="SET-MYND_domain_protein"/>
</dbReference>
<dbReference type="InterPro" id="IPR002893">
    <property type="entry name" value="Znf_MYND"/>
</dbReference>
<dbReference type="Pfam" id="PF00856">
    <property type="entry name" value="SET"/>
    <property type="match status" value="1"/>
</dbReference>
<feature type="repeat" description="TPR" evidence="11">
    <location>
        <begin position="68"/>
        <end position="101"/>
    </location>
</feature>
<dbReference type="Gene3D" id="6.10.140.2220">
    <property type="match status" value="1"/>
</dbReference>
<dbReference type="Gene3D" id="1.25.40.10">
    <property type="entry name" value="Tetratricopeptide repeat domain"/>
    <property type="match status" value="1"/>
</dbReference>
<proteinExistence type="predicted"/>
<dbReference type="InterPro" id="IPR001214">
    <property type="entry name" value="SET_dom"/>
</dbReference>
<keyword evidence="2" id="KW-0808">Transferase</keyword>
<dbReference type="KEGG" id="ccal:108628592"/>
<evidence type="ECO:0000313" key="15">
    <source>
        <dbReference type="RefSeq" id="XP_017886108.1"/>
    </source>
</evidence>
<evidence type="ECO:0000256" key="4">
    <source>
        <dbReference type="ARBA" id="ARBA00022723"/>
    </source>
</evidence>
<keyword evidence="6" id="KW-0862">Zinc</keyword>
<feature type="domain" description="MYND-type" evidence="13">
    <location>
        <begin position="286"/>
        <end position="326"/>
    </location>
</feature>
<evidence type="ECO:0000256" key="1">
    <source>
        <dbReference type="ARBA" id="ARBA00022603"/>
    </source>
</evidence>
<dbReference type="GO" id="GO:0005737">
    <property type="term" value="C:cytoplasm"/>
    <property type="evidence" value="ECO:0007669"/>
    <property type="project" value="TreeGrafter"/>
</dbReference>
<evidence type="ECO:0000256" key="11">
    <source>
        <dbReference type="PROSITE-ProRule" id="PRU00339"/>
    </source>
</evidence>
<evidence type="ECO:0000256" key="6">
    <source>
        <dbReference type="ARBA" id="ARBA00022833"/>
    </source>
</evidence>
<dbReference type="AlphaFoldDB" id="A0AAJ7NAR1"/>
<dbReference type="PROSITE" id="PS50280">
    <property type="entry name" value="SET"/>
    <property type="match status" value="1"/>
</dbReference>
<evidence type="ECO:0000256" key="8">
    <source>
        <dbReference type="ARBA" id="ARBA00093635"/>
    </source>
</evidence>
<keyword evidence="11" id="KW-0802">TPR repeat</keyword>
<accession>A0AAJ7NAR1</accession>
<evidence type="ECO:0000256" key="3">
    <source>
        <dbReference type="ARBA" id="ARBA00022691"/>
    </source>
</evidence>
<evidence type="ECO:0000259" key="13">
    <source>
        <dbReference type="PROSITE" id="PS50865"/>
    </source>
</evidence>
<dbReference type="PANTHER" id="PTHR46165">
    <property type="entry name" value="SET AND MYND DOMAIN-CONTAINING PROTEIN 4"/>
    <property type="match status" value="1"/>
</dbReference>
<evidence type="ECO:0000313" key="14">
    <source>
        <dbReference type="Proteomes" id="UP000694925"/>
    </source>
</evidence>
<feature type="domain" description="SET" evidence="12">
    <location>
        <begin position="240"/>
        <end position="527"/>
    </location>
</feature>
<sequence>MSNDDEISDYFQSNFSELQNAFSAQQMRRFIALDTNPERIDFVLNYPEVYGLSLDVDVEPLLKSKEKAGQLKELGNKYFGRGEFIKALETYSNAVLLAPREDLGVIFGNRSATLYHLEQHNHALTDIKEAKRVGYPKELLYKLEERRAKCLLGLKRHDEAVLAFRSALKFLDESKLLLEKKLKLEADIRVMLAVIDKGNELARKEPKTTQLKVEKEKPHEVKKLTPQIENCNPLYPSCTEAVEIRDEGGDIGRHAVAAKDIEPGEIIAIENPYCSFLLAEYRLTHCHYCFTRIFVPLPAACAACSCIAYCSISCRDKDAKIHEIECKILPDLWISRTSINCFLALRVITKQPFDELMKHKEKMKNMASKLEVSVERPYRSDDFETFCGLLTHEDERTAEDLLHRTYIAIWLLRLLKKTSYIPEDVKTPDAPGHTPSEVELWIGGLLLHSLMLLQFNSHEISELIIPKGSKSMKKSKSNFIAGGIYSTIALFNHSCNPGVIRYFNGITMIVRAIRSISAGEEISENYGPIFTITPETERKRKLRWQYWFDCNCEACAGHWPLLEEIDPTILRFKCETGKECGNILPIKTDTEEFMIRCSKCGKSTNILKGLKALQDTDAIFKVASRNLEEGNHEEAFKSYLNILKILDENLALPIRDYHLCQNSVRLCCLHFGNVSFV</sequence>
<evidence type="ECO:0000256" key="7">
    <source>
        <dbReference type="ARBA" id="ARBA00093423"/>
    </source>
</evidence>
<dbReference type="PROSITE" id="PS50005">
    <property type="entry name" value="TPR"/>
    <property type="match status" value="1"/>
</dbReference>
<evidence type="ECO:0000256" key="9">
    <source>
        <dbReference type="ARBA" id="ARBA00093680"/>
    </source>
</evidence>
<gene>
    <name evidence="15" type="primary">LOC108628592</name>
</gene>
<evidence type="ECO:0000256" key="10">
    <source>
        <dbReference type="PROSITE-ProRule" id="PRU00134"/>
    </source>
</evidence>
<dbReference type="GO" id="GO:0042826">
    <property type="term" value="F:histone deacetylase binding"/>
    <property type="evidence" value="ECO:0007669"/>
    <property type="project" value="TreeGrafter"/>
</dbReference>
<dbReference type="Gene3D" id="2.170.270.10">
    <property type="entry name" value="SET domain"/>
    <property type="match status" value="1"/>
</dbReference>
<protein>
    <recommendedName>
        <fullName evidence="8">Protein-lysine N-methyltransferase SMYD4</fullName>
    </recommendedName>
    <alternativeName>
        <fullName evidence="9">SET and MYND domain-containing protein 4</fullName>
    </alternativeName>
</protein>